<sequence length="132" mass="14202">MRYLTDRKRAVGKGAAHTGTEDHWYMTVSAVALAFLVPVFLIVFGRALGQSQEGVIATFSRPFPAIVTALLVVVGMRHFAKGAQMMLEDYTAGTTRKVLVIAAHSVAYLVIAVALYALAKMTFLGIVLGAMN</sequence>
<keyword evidence="15 16" id="KW-0472">Membrane</keyword>
<keyword evidence="18" id="KW-1185">Reference proteome</keyword>
<comment type="caution">
    <text evidence="17">The sequence shown here is derived from an EMBL/GenBank/DDBJ whole genome shotgun (WGS) entry which is preliminary data.</text>
</comment>
<evidence type="ECO:0000256" key="13">
    <source>
        <dbReference type="ARBA" id="ARBA00022989"/>
    </source>
</evidence>
<evidence type="ECO:0000256" key="9">
    <source>
        <dbReference type="ARBA" id="ARBA00022617"/>
    </source>
</evidence>
<dbReference type="GO" id="GO:0006099">
    <property type="term" value="P:tricarboxylic acid cycle"/>
    <property type="evidence" value="ECO:0007669"/>
    <property type="project" value="UniProtKB-UniPathway"/>
</dbReference>
<dbReference type="InterPro" id="IPR034804">
    <property type="entry name" value="SQR/QFR_C/D"/>
</dbReference>
<dbReference type="CDD" id="cd03495">
    <property type="entry name" value="SQR_TypeC_SdhD_like"/>
    <property type="match status" value="1"/>
</dbReference>
<dbReference type="Proteomes" id="UP000279673">
    <property type="component" value="Unassembled WGS sequence"/>
</dbReference>
<dbReference type="GO" id="GO:0016020">
    <property type="term" value="C:membrane"/>
    <property type="evidence" value="ECO:0007669"/>
    <property type="project" value="UniProtKB-SubCell"/>
</dbReference>
<comment type="subunit">
    <text evidence="5">Part of an enzyme complex containing four subunits: a flavoprotein, an iron-sulfur protein, plus two membrane-anchoring proteins, SdhC and SdhD.</text>
</comment>
<comment type="function">
    <text evidence="2">Membrane-anchoring subunit of succinate dehydrogenase (SDH).</text>
</comment>
<dbReference type="AlphaFoldDB" id="A0A421BMV3"/>
<dbReference type="InterPro" id="IPR014312">
    <property type="entry name" value="Succ_DH_anchor"/>
</dbReference>
<evidence type="ECO:0000256" key="6">
    <source>
        <dbReference type="ARBA" id="ARBA00019425"/>
    </source>
</evidence>
<evidence type="ECO:0000313" key="17">
    <source>
        <dbReference type="EMBL" id="RLL64399.1"/>
    </source>
</evidence>
<evidence type="ECO:0000256" key="10">
    <source>
        <dbReference type="ARBA" id="ARBA00022692"/>
    </source>
</evidence>
<comment type="cofactor">
    <cofactor evidence="1">
        <name>heme</name>
        <dbReference type="ChEBI" id="CHEBI:30413"/>
    </cofactor>
</comment>
<evidence type="ECO:0000256" key="11">
    <source>
        <dbReference type="ARBA" id="ARBA00022723"/>
    </source>
</evidence>
<dbReference type="NCBIfam" id="TIGR02968">
    <property type="entry name" value="succ_dehyd_anc"/>
    <property type="match status" value="1"/>
</dbReference>
<evidence type="ECO:0000256" key="12">
    <source>
        <dbReference type="ARBA" id="ARBA00022982"/>
    </source>
</evidence>
<evidence type="ECO:0000313" key="18">
    <source>
        <dbReference type="Proteomes" id="UP000279673"/>
    </source>
</evidence>
<reference evidence="17 18" key="1">
    <citation type="submission" date="2018-10" db="EMBL/GenBank/DDBJ databases">
        <title>Rhodobacter sp . BO-81.</title>
        <authorList>
            <person name="Im W.T."/>
        </authorList>
    </citation>
    <scope>NUCLEOTIDE SEQUENCE [LARGE SCALE GENOMIC DNA]</scope>
    <source>
        <strain evidence="17 18">BO-81</strain>
    </source>
</reference>
<keyword evidence="10 16" id="KW-0812">Transmembrane</keyword>
<dbReference type="Gene3D" id="1.20.1300.10">
    <property type="entry name" value="Fumarate reductase/succinate dehydrogenase, transmembrane subunit"/>
    <property type="match status" value="1"/>
</dbReference>
<keyword evidence="11" id="KW-0479">Metal-binding</keyword>
<comment type="subcellular location">
    <subcellularLocation>
        <location evidence="3">Membrane</location>
        <topology evidence="3">Multi-pass membrane protein</topology>
    </subcellularLocation>
</comment>
<name>A0A421BMV3_9RHOB</name>
<evidence type="ECO:0000256" key="2">
    <source>
        <dbReference type="ARBA" id="ARBA00004050"/>
    </source>
</evidence>
<dbReference type="Pfam" id="PF01127">
    <property type="entry name" value="Sdh_cyt"/>
    <property type="match status" value="1"/>
</dbReference>
<dbReference type="SUPFAM" id="SSF81343">
    <property type="entry name" value="Fumarate reductase respiratory complex transmembrane subunits"/>
    <property type="match status" value="1"/>
</dbReference>
<protein>
    <recommendedName>
        <fullName evidence="6">Succinate dehydrogenase hydrophobic membrane anchor subunit</fullName>
    </recommendedName>
</protein>
<evidence type="ECO:0000256" key="7">
    <source>
        <dbReference type="ARBA" id="ARBA00022448"/>
    </source>
</evidence>
<keyword evidence="12" id="KW-0249">Electron transport</keyword>
<dbReference type="GO" id="GO:0020037">
    <property type="term" value="F:heme binding"/>
    <property type="evidence" value="ECO:0007669"/>
    <property type="project" value="InterPro"/>
</dbReference>
<dbReference type="InterPro" id="IPR000701">
    <property type="entry name" value="SuccDH_FuR_B_TM-su"/>
</dbReference>
<evidence type="ECO:0000256" key="8">
    <source>
        <dbReference type="ARBA" id="ARBA00022532"/>
    </source>
</evidence>
<keyword evidence="9" id="KW-0349">Heme</keyword>
<evidence type="ECO:0000256" key="16">
    <source>
        <dbReference type="SAM" id="Phobius"/>
    </source>
</evidence>
<accession>A0A421BMV3</accession>
<feature type="transmembrane region" description="Helical" evidence="16">
    <location>
        <begin position="99"/>
        <end position="119"/>
    </location>
</feature>
<keyword evidence="8" id="KW-0816">Tricarboxylic acid cycle</keyword>
<evidence type="ECO:0000256" key="15">
    <source>
        <dbReference type="ARBA" id="ARBA00023136"/>
    </source>
</evidence>
<organism evidence="17 18">
    <name type="scientific">Paenirhodobacter hankyongi</name>
    <dbReference type="NCBI Taxonomy" id="2294033"/>
    <lineage>
        <taxon>Bacteria</taxon>
        <taxon>Pseudomonadati</taxon>
        <taxon>Pseudomonadota</taxon>
        <taxon>Alphaproteobacteria</taxon>
        <taxon>Rhodobacterales</taxon>
        <taxon>Rhodobacter group</taxon>
        <taxon>Paenirhodobacter</taxon>
    </lineage>
</organism>
<comment type="pathway">
    <text evidence="4">Carbohydrate metabolism; tricarboxylic acid cycle.</text>
</comment>
<feature type="transmembrane region" description="Helical" evidence="16">
    <location>
        <begin position="24"/>
        <end position="44"/>
    </location>
</feature>
<keyword evidence="13 16" id="KW-1133">Transmembrane helix</keyword>
<dbReference type="EMBL" id="RCHI01000010">
    <property type="protein sequence ID" value="RLL64399.1"/>
    <property type="molecule type" value="Genomic_DNA"/>
</dbReference>
<keyword evidence="14" id="KW-0408">Iron</keyword>
<gene>
    <name evidence="17" type="primary">sdhD</name>
    <name evidence="17" type="ORF">DYS74_11475</name>
</gene>
<dbReference type="RefSeq" id="WP_121533837.1">
    <property type="nucleotide sequence ID" value="NZ_RCHI01000010.1"/>
</dbReference>
<evidence type="ECO:0000256" key="5">
    <source>
        <dbReference type="ARBA" id="ARBA00011558"/>
    </source>
</evidence>
<proteinExistence type="predicted"/>
<evidence type="ECO:0000256" key="1">
    <source>
        <dbReference type="ARBA" id="ARBA00001971"/>
    </source>
</evidence>
<evidence type="ECO:0000256" key="3">
    <source>
        <dbReference type="ARBA" id="ARBA00004141"/>
    </source>
</evidence>
<evidence type="ECO:0000256" key="14">
    <source>
        <dbReference type="ARBA" id="ARBA00023004"/>
    </source>
</evidence>
<evidence type="ECO:0000256" key="4">
    <source>
        <dbReference type="ARBA" id="ARBA00005163"/>
    </source>
</evidence>
<feature type="transmembrane region" description="Helical" evidence="16">
    <location>
        <begin position="56"/>
        <end position="79"/>
    </location>
</feature>
<keyword evidence="7" id="KW-0813">Transport</keyword>
<dbReference type="UniPathway" id="UPA00223"/>
<dbReference type="GO" id="GO:0046872">
    <property type="term" value="F:metal ion binding"/>
    <property type="evidence" value="ECO:0007669"/>
    <property type="project" value="UniProtKB-KW"/>
</dbReference>